<reference evidence="5 6" key="1">
    <citation type="submission" date="2018-11" db="EMBL/GenBank/DDBJ databases">
        <title>Sequencing the genomes of 1000 actinobacteria strains.</title>
        <authorList>
            <person name="Klenk H.-P."/>
        </authorList>
    </citation>
    <scope>NUCLEOTIDE SEQUENCE [LARGE SCALE GENOMIC DNA]</scope>
    <source>
        <strain evidence="5 6">DSM 14418</strain>
    </source>
</reference>
<dbReference type="PANTHER" id="PTHR43649:SF34">
    <property type="entry name" value="ABC TRANSPORTER PERIPLASMIC-BINDING PROTEIN YCJN-RELATED"/>
    <property type="match status" value="1"/>
</dbReference>
<dbReference type="SUPFAM" id="SSF53850">
    <property type="entry name" value="Periplasmic binding protein-like II"/>
    <property type="match status" value="1"/>
</dbReference>
<gene>
    <name evidence="5" type="ORF">EDD32_1479</name>
</gene>
<evidence type="ECO:0000256" key="3">
    <source>
        <dbReference type="ARBA" id="ARBA00022729"/>
    </source>
</evidence>
<dbReference type="AlphaFoldDB" id="A0A3N4Z157"/>
<dbReference type="PANTHER" id="PTHR43649">
    <property type="entry name" value="ARABINOSE-BINDING PROTEIN-RELATED"/>
    <property type="match status" value="1"/>
</dbReference>
<dbReference type="PROSITE" id="PS51257">
    <property type="entry name" value="PROKAR_LIPOPROTEIN"/>
    <property type="match status" value="1"/>
</dbReference>
<evidence type="ECO:0000313" key="5">
    <source>
        <dbReference type="EMBL" id="RPF27019.1"/>
    </source>
</evidence>
<dbReference type="OrthoDB" id="9770625at2"/>
<evidence type="ECO:0000313" key="6">
    <source>
        <dbReference type="Proteomes" id="UP000280726"/>
    </source>
</evidence>
<keyword evidence="5" id="KW-0762">Sugar transport</keyword>
<dbReference type="RefSeq" id="WP_123916274.1">
    <property type="nucleotide sequence ID" value="NZ_RKRA01000001.1"/>
</dbReference>
<dbReference type="InterPro" id="IPR050490">
    <property type="entry name" value="Bact_solute-bd_prot1"/>
</dbReference>
<name>A0A3N4Z157_9MICO</name>
<sequence length="473" mass="49625">MSPYRRRGAVPVALIASAALVLTACSGGGDGDDRATDDGGGGAGEGLTVWSLENLPDRMQVTQGIVDAFTEETGIEVELVGIDEGQAPQLVQSGAIGGELPDVMGALSLAYVRQFDDQELIDVDANAAVVEALGADTWEESALELTRDGDRQLSVPSDAWTQILVYRTDLFEAEGLEPPDTYESLEAAAEALTKDGMFGITLATDPADVFTSQTFESLALGNNCQLVDDGGNATLDSPECLATWELYQALAQDYSPSGTQTVDSTRATYFAGQAAMTMWSTFLLDELAGLRNDALPACPECADDPGFLAENTGIVSSVAGPDGEGASYGEVTSWTVMDGAATEEAQQFIEYMLSTGYLDWLDMAPEGKFPVRVGNEEDPTAYTDGWAELEAGVDTFAPLSEIYDEATMEQITSVAERVDRWAIPQGQGAILGPTITELPISQAVAEMGAGSLDAAGAAERAQAAVEEIAAGVG</sequence>
<dbReference type="Gene3D" id="3.40.190.10">
    <property type="entry name" value="Periplasmic binding protein-like II"/>
    <property type="match status" value="1"/>
</dbReference>
<comment type="caution">
    <text evidence="5">The sequence shown here is derived from an EMBL/GenBank/DDBJ whole genome shotgun (WGS) entry which is preliminary data.</text>
</comment>
<comment type="similarity">
    <text evidence="1">Belongs to the bacterial solute-binding protein 1 family.</text>
</comment>
<protein>
    <submittedName>
        <fullName evidence="5">Multiple sugar transport system substrate-binding protein</fullName>
    </submittedName>
</protein>
<proteinExistence type="inferred from homology"/>
<organism evidence="5 6">
    <name type="scientific">Georgenia muralis</name>
    <dbReference type="NCBI Taxonomy" id="154117"/>
    <lineage>
        <taxon>Bacteria</taxon>
        <taxon>Bacillati</taxon>
        <taxon>Actinomycetota</taxon>
        <taxon>Actinomycetes</taxon>
        <taxon>Micrococcales</taxon>
        <taxon>Bogoriellaceae</taxon>
        <taxon>Georgenia</taxon>
    </lineage>
</organism>
<dbReference type="EMBL" id="RKRA01000001">
    <property type="protein sequence ID" value="RPF27019.1"/>
    <property type="molecule type" value="Genomic_DNA"/>
</dbReference>
<dbReference type="InterPro" id="IPR006059">
    <property type="entry name" value="SBP"/>
</dbReference>
<keyword evidence="6" id="KW-1185">Reference proteome</keyword>
<feature type="signal peptide" evidence="4">
    <location>
        <begin position="1"/>
        <end position="24"/>
    </location>
</feature>
<accession>A0A3N4Z157</accession>
<evidence type="ECO:0000256" key="4">
    <source>
        <dbReference type="SAM" id="SignalP"/>
    </source>
</evidence>
<dbReference type="Proteomes" id="UP000280726">
    <property type="component" value="Unassembled WGS sequence"/>
</dbReference>
<evidence type="ECO:0000256" key="2">
    <source>
        <dbReference type="ARBA" id="ARBA00022448"/>
    </source>
</evidence>
<feature type="chain" id="PRO_5039102026" evidence="4">
    <location>
        <begin position="25"/>
        <end position="473"/>
    </location>
</feature>
<dbReference type="Pfam" id="PF13416">
    <property type="entry name" value="SBP_bac_8"/>
    <property type="match status" value="1"/>
</dbReference>
<keyword evidence="3 4" id="KW-0732">Signal</keyword>
<evidence type="ECO:0000256" key="1">
    <source>
        <dbReference type="ARBA" id="ARBA00008520"/>
    </source>
</evidence>
<keyword evidence="2" id="KW-0813">Transport</keyword>